<keyword evidence="4 6" id="KW-1133">Transmembrane helix</keyword>
<feature type="transmembrane region" description="Helical" evidence="6">
    <location>
        <begin position="149"/>
        <end position="173"/>
    </location>
</feature>
<accession>A0A1Q9R3X3</accession>
<proteinExistence type="predicted"/>
<dbReference type="Proteomes" id="UP000186736">
    <property type="component" value="Unassembled WGS sequence"/>
</dbReference>
<dbReference type="CDD" id="cd13125">
    <property type="entry name" value="MATE_like_10"/>
    <property type="match status" value="1"/>
</dbReference>
<gene>
    <name evidence="7" type="ORF">PSEMO_29830</name>
</gene>
<keyword evidence="3 6" id="KW-0812">Transmembrane</keyword>
<evidence type="ECO:0000256" key="2">
    <source>
        <dbReference type="ARBA" id="ARBA00022475"/>
    </source>
</evidence>
<keyword evidence="5 6" id="KW-0472">Membrane</keyword>
<evidence type="ECO:0000313" key="8">
    <source>
        <dbReference type="Proteomes" id="UP000186736"/>
    </source>
</evidence>
<dbReference type="InterPro" id="IPR050833">
    <property type="entry name" value="Poly_Biosynth_Transport"/>
</dbReference>
<reference evidence="7 8" key="1">
    <citation type="submission" date="2016-10" db="EMBL/GenBank/DDBJ databases">
        <title>Genome Sequence of Pseudomonas putida GM4FR.</title>
        <authorList>
            <person name="Poehlein A."/>
            <person name="Wemheuer F."/>
            <person name="Hollensteiner J."/>
            <person name="Wemheuer B."/>
        </authorList>
    </citation>
    <scope>NUCLEOTIDE SEQUENCE [LARGE SCALE GENOMIC DNA]</scope>
    <source>
        <strain evidence="7 8">GM4FR</strain>
    </source>
</reference>
<dbReference type="Pfam" id="PF13440">
    <property type="entry name" value="Polysacc_synt_3"/>
    <property type="match status" value="1"/>
</dbReference>
<feature type="transmembrane region" description="Helical" evidence="6">
    <location>
        <begin position="46"/>
        <end position="67"/>
    </location>
</feature>
<dbReference type="GO" id="GO:0009246">
    <property type="term" value="P:enterobacterial common antigen biosynthetic process"/>
    <property type="evidence" value="ECO:0007669"/>
    <property type="project" value="InterPro"/>
</dbReference>
<feature type="transmembrane region" description="Helical" evidence="6">
    <location>
        <begin position="114"/>
        <end position="137"/>
    </location>
</feature>
<dbReference type="AlphaFoldDB" id="A0A1Q9R3X3"/>
<evidence type="ECO:0000256" key="4">
    <source>
        <dbReference type="ARBA" id="ARBA00022989"/>
    </source>
</evidence>
<feature type="transmembrane region" description="Helical" evidence="6">
    <location>
        <begin position="334"/>
        <end position="355"/>
    </location>
</feature>
<name>A0A1Q9R3X3_PSEPU</name>
<dbReference type="InterPro" id="IPR044550">
    <property type="entry name" value="WzxE"/>
</dbReference>
<dbReference type="PANTHER" id="PTHR30250:SF30">
    <property type="entry name" value="LIPID III FLIPPASE"/>
    <property type="match status" value="1"/>
</dbReference>
<comment type="caution">
    <text evidence="7">The sequence shown here is derived from an EMBL/GenBank/DDBJ whole genome shotgun (WGS) entry which is preliminary data.</text>
</comment>
<dbReference type="OrthoDB" id="9769862at2"/>
<feature type="transmembrane region" description="Helical" evidence="6">
    <location>
        <begin position="386"/>
        <end position="408"/>
    </location>
</feature>
<feature type="transmembrane region" description="Helical" evidence="6">
    <location>
        <begin position="289"/>
        <end position="314"/>
    </location>
</feature>
<dbReference type="RefSeq" id="WP_075803805.1">
    <property type="nucleotide sequence ID" value="NZ_MKZO01000025.1"/>
</dbReference>
<evidence type="ECO:0000256" key="6">
    <source>
        <dbReference type="SAM" id="Phobius"/>
    </source>
</evidence>
<organism evidence="7 8">
    <name type="scientific">Pseudomonas putida</name>
    <name type="common">Arthrobacter siderocapsulatus</name>
    <dbReference type="NCBI Taxonomy" id="303"/>
    <lineage>
        <taxon>Bacteria</taxon>
        <taxon>Pseudomonadati</taxon>
        <taxon>Pseudomonadota</taxon>
        <taxon>Gammaproteobacteria</taxon>
        <taxon>Pseudomonadales</taxon>
        <taxon>Pseudomonadaceae</taxon>
        <taxon>Pseudomonas</taxon>
    </lineage>
</organism>
<protein>
    <recommendedName>
        <fullName evidence="9">O-antigen translocase</fullName>
    </recommendedName>
</protein>
<feature type="transmembrane region" description="Helical" evidence="6">
    <location>
        <begin position="362"/>
        <end position="380"/>
    </location>
</feature>
<keyword evidence="2" id="KW-1003">Cell membrane</keyword>
<feature type="transmembrane region" description="Helical" evidence="6">
    <location>
        <begin position="179"/>
        <end position="199"/>
    </location>
</feature>
<feature type="transmembrane region" description="Helical" evidence="6">
    <location>
        <begin position="258"/>
        <end position="277"/>
    </location>
</feature>
<sequence length="429" mass="47703">MTFLKTSLLNGIAVLFKLLTLLGINKILAVYVGPAGYAALGQFQNAVQMITTFGSGAINTGVTKYTAEYDGDEEKQHRVWSTAGTIVFFSSVVVGLLIALFNRSLAAWFLKDEAYGGVFLWFAASLLLFTLNAMLLAILNGKKDIPRYVLANISGSVFALLVTAVMTVMFGLYGALVALAIYQSLAFFVTLLLCIKAPWFRIASLFGRIDKTTALNLGKFTLMALVSAIVVPLSQILVRNHLGEHHGWVAAGYWEASWRLSTAYLMVLTTTLSVYFLPRFSEIKSARELTSEVLLGYKFIVPATIVIGVVLYALRDWVVVILFSSEFYEMRDLFFWQIIGDTLKVLSWVLAYVMTARALWKPYIIGELLFGASFYGWVVVFDQYGAVGATMAHAMNYLLYFIFVFVVLKRHKVFSLKADDDNRFAGGKS</sequence>
<dbReference type="EMBL" id="MKZO01000025">
    <property type="protein sequence ID" value="OLS62081.1"/>
    <property type="molecule type" value="Genomic_DNA"/>
</dbReference>
<evidence type="ECO:0000313" key="7">
    <source>
        <dbReference type="EMBL" id="OLS62081.1"/>
    </source>
</evidence>
<evidence type="ECO:0008006" key="9">
    <source>
        <dbReference type="Google" id="ProtNLM"/>
    </source>
</evidence>
<evidence type="ECO:0000256" key="1">
    <source>
        <dbReference type="ARBA" id="ARBA00004651"/>
    </source>
</evidence>
<comment type="subcellular location">
    <subcellularLocation>
        <location evidence="1">Cell membrane</location>
        <topology evidence="1">Multi-pass membrane protein</topology>
    </subcellularLocation>
</comment>
<feature type="transmembrane region" description="Helical" evidence="6">
    <location>
        <begin position="12"/>
        <end position="34"/>
    </location>
</feature>
<feature type="transmembrane region" description="Helical" evidence="6">
    <location>
        <begin position="79"/>
        <end position="102"/>
    </location>
</feature>
<feature type="transmembrane region" description="Helical" evidence="6">
    <location>
        <begin position="220"/>
        <end position="238"/>
    </location>
</feature>
<evidence type="ECO:0000256" key="3">
    <source>
        <dbReference type="ARBA" id="ARBA00022692"/>
    </source>
</evidence>
<evidence type="ECO:0000256" key="5">
    <source>
        <dbReference type="ARBA" id="ARBA00023136"/>
    </source>
</evidence>
<dbReference type="GO" id="GO:0005886">
    <property type="term" value="C:plasma membrane"/>
    <property type="evidence" value="ECO:0007669"/>
    <property type="project" value="UniProtKB-SubCell"/>
</dbReference>
<dbReference type="PANTHER" id="PTHR30250">
    <property type="entry name" value="PST FAMILY PREDICTED COLANIC ACID TRANSPORTER"/>
    <property type="match status" value="1"/>
</dbReference>